<dbReference type="InterPro" id="IPR029045">
    <property type="entry name" value="ClpP/crotonase-like_dom_sf"/>
</dbReference>
<keyword evidence="2" id="KW-1185">Reference proteome</keyword>
<dbReference type="Proteomes" id="UP000603352">
    <property type="component" value="Unassembled WGS sequence"/>
</dbReference>
<dbReference type="CDD" id="cd06558">
    <property type="entry name" value="crotonase-like"/>
    <property type="match status" value="1"/>
</dbReference>
<dbReference type="PANTHER" id="PTHR11941:SF54">
    <property type="entry name" value="ENOYL-COA HYDRATASE, MITOCHONDRIAL"/>
    <property type="match status" value="1"/>
</dbReference>
<dbReference type="PANTHER" id="PTHR11941">
    <property type="entry name" value="ENOYL-COA HYDRATASE-RELATED"/>
    <property type="match status" value="1"/>
</dbReference>
<protein>
    <submittedName>
        <fullName evidence="1">Enoyl-CoA hydratase</fullName>
    </submittedName>
</protein>
<evidence type="ECO:0000313" key="2">
    <source>
        <dbReference type="Proteomes" id="UP000603352"/>
    </source>
</evidence>
<sequence>MELTFDDKLAVLRIDDGKANAMGPAFFDALDHAMNQAEAEGARALVLAGRDGMFSGGLDLKLLPTLSKEGFTGFLGQFSRSVLRLHGLPIPTVAALTGHAIAGGAILAYACDKRFMAAGPYKLQLNETALGMAMPAWMIQVARSVVPRHLEAQALLHARAFSPEAALGENLIDGIEIDAGRTLSRAIGAARALGELSMPAYAQTKRRLRGPAIAAALAGLDHDLATLG</sequence>
<dbReference type="RefSeq" id="WP_188580016.1">
    <property type="nucleotide sequence ID" value="NZ_BMDZ01000044.1"/>
</dbReference>
<dbReference type="InterPro" id="IPR001753">
    <property type="entry name" value="Enoyl-CoA_hydra/iso"/>
</dbReference>
<dbReference type="EMBL" id="BMDZ01000044">
    <property type="protein sequence ID" value="GGB50190.1"/>
    <property type="molecule type" value="Genomic_DNA"/>
</dbReference>
<proteinExistence type="predicted"/>
<gene>
    <name evidence="1" type="primary">echA3</name>
    <name evidence="1" type="ORF">GCM10011505_34100</name>
</gene>
<organism evidence="1 2">
    <name type="scientific">Tistrella bauzanensis</name>
    <dbReference type="NCBI Taxonomy" id="657419"/>
    <lineage>
        <taxon>Bacteria</taxon>
        <taxon>Pseudomonadati</taxon>
        <taxon>Pseudomonadota</taxon>
        <taxon>Alphaproteobacteria</taxon>
        <taxon>Geminicoccales</taxon>
        <taxon>Geminicoccaceae</taxon>
        <taxon>Tistrella</taxon>
    </lineage>
</organism>
<accession>A0ABQ1ISL3</accession>
<comment type="caution">
    <text evidence="1">The sequence shown here is derived from an EMBL/GenBank/DDBJ whole genome shotgun (WGS) entry which is preliminary data.</text>
</comment>
<dbReference type="Pfam" id="PF00378">
    <property type="entry name" value="ECH_1"/>
    <property type="match status" value="1"/>
</dbReference>
<dbReference type="SUPFAM" id="SSF52096">
    <property type="entry name" value="ClpP/crotonase"/>
    <property type="match status" value="1"/>
</dbReference>
<name>A0ABQ1ISL3_9PROT</name>
<reference evidence="2" key="1">
    <citation type="journal article" date="2019" name="Int. J. Syst. Evol. Microbiol.">
        <title>The Global Catalogue of Microorganisms (GCM) 10K type strain sequencing project: providing services to taxonomists for standard genome sequencing and annotation.</title>
        <authorList>
            <consortium name="The Broad Institute Genomics Platform"/>
            <consortium name="The Broad Institute Genome Sequencing Center for Infectious Disease"/>
            <person name="Wu L."/>
            <person name="Ma J."/>
        </authorList>
    </citation>
    <scope>NUCLEOTIDE SEQUENCE [LARGE SCALE GENOMIC DNA]</scope>
    <source>
        <strain evidence="2">CGMCC 1.10188</strain>
    </source>
</reference>
<dbReference type="Gene3D" id="3.90.226.10">
    <property type="entry name" value="2-enoyl-CoA Hydratase, Chain A, domain 1"/>
    <property type="match status" value="1"/>
</dbReference>
<evidence type="ECO:0000313" key="1">
    <source>
        <dbReference type="EMBL" id="GGB50190.1"/>
    </source>
</evidence>